<dbReference type="EMBL" id="JANUGU010000006">
    <property type="protein sequence ID" value="MCS0659846.1"/>
    <property type="molecule type" value="Genomic_DNA"/>
</dbReference>
<comment type="caution">
    <text evidence="2">The sequence shown here is derived from an EMBL/GenBank/DDBJ whole genome shotgun (WGS) entry which is preliminary data.</text>
</comment>
<sequence length="140" mass="15038">MRAVDLGFPAERDDHGERGRYRRRAGTADQQARGLVHAGVQREHEQVLGDREREVVDAGELEGERLQPGVQGRLVFVAGPEMLGVEDLLGLIHLGGAALPDADQDLEEEVDAERGQEGRAGALLVAGDGFGDRGHGRLSV</sequence>
<feature type="region of interest" description="Disordered" evidence="1">
    <location>
        <begin position="1"/>
        <end position="50"/>
    </location>
</feature>
<gene>
    <name evidence="2" type="ORF">NX778_17375</name>
</gene>
<reference evidence="2 3" key="1">
    <citation type="submission" date="2022-08" db="EMBL/GenBank/DDBJ databases">
        <title>Reclassification of Massilia species as members of the genera Telluria, Duganella, Pseudoduganella, Mokoshia gen. nov. and Zemynaea gen. nov. using orthogonal and non-orthogonal genome-based approaches.</title>
        <authorList>
            <person name="Bowman J.P."/>
        </authorList>
    </citation>
    <scope>NUCLEOTIDE SEQUENCE [LARGE SCALE GENOMIC DNA]</scope>
    <source>
        <strain evidence="2 3">JCM 31606</strain>
    </source>
</reference>
<protein>
    <submittedName>
        <fullName evidence="2">Uncharacterized protein</fullName>
    </submittedName>
</protein>
<evidence type="ECO:0000313" key="2">
    <source>
        <dbReference type="EMBL" id="MCS0659846.1"/>
    </source>
</evidence>
<evidence type="ECO:0000256" key="1">
    <source>
        <dbReference type="SAM" id="MobiDB-lite"/>
    </source>
</evidence>
<feature type="compositionally biased region" description="Basic and acidic residues" evidence="1">
    <location>
        <begin position="40"/>
        <end position="50"/>
    </location>
</feature>
<keyword evidence="3" id="KW-1185">Reference proteome</keyword>
<proteinExistence type="predicted"/>
<evidence type="ECO:0000313" key="3">
    <source>
        <dbReference type="Proteomes" id="UP001204621"/>
    </source>
</evidence>
<name>A0ABT2D0T0_9BURK</name>
<feature type="compositionally biased region" description="Basic and acidic residues" evidence="1">
    <location>
        <begin position="10"/>
        <end position="19"/>
    </location>
</feature>
<organism evidence="2 3">
    <name type="scientific">Massilia terrae</name>
    <dbReference type="NCBI Taxonomy" id="1811224"/>
    <lineage>
        <taxon>Bacteria</taxon>
        <taxon>Pseudomonadati</taxon>
        <taxon>Pseudomonadota</taxon>
        <taxon>Betaproteobacteria</taxon>
        <taxon>Burkholderiales</taxon>
        <taxon>Oxalobacteraceae</taxon>
        <taxon>Telluria group</taxon>
        <taxon>Massilia</taxon>
    </lineage>
</organism>
<dbReference type="Proteomes" id="UP001204621">
    <property type="component" value="Unassembled WGS sequence"/>
</dbReference>
<accession>A0ABT2D0T0</accession>